<feature type="compositionally biased region" description="Basic residues" evidence="1">
    <location>
        <begin position="319"/>
        <end position="333"/>
    </location>
</feature>
<dbReference type="EMBL" id="CP144696">
    <property type="protein sequence ID" value="WVZ09323.1"/>
    <property type="molecule type" value="Genomic_DNA"/>
</dbReference>
<proteinExistence type="predicted"/>
<evidence type="ECO:0000313" key="3">
    <source>
        <dbReference type="Proteomes" id="UP001374535"/>
    </source>
</evidence>
<keyword evidence="3" id="KW-1185">Reference proteome</keyword>
<dbReference type="AlphaFoldDB" id="A0AAQ3NJM9"/>
<name>A0AAQ3NJM9_VIGMU</name>
<evidence type="ECO:0000256" key="1">
    <source>
        <dbReference type="SAM" id="MobiDB-lite"/>
    </source>
</evidence>
<evidence type="ECO:0000313" key="2">
    <source>
        <dbReference type="EMBL" id="WVZ09323.1"/>
    </source>
</evidence>
<accession>A0AAQ3NJM9</accession>
<gene>
    <name evidence="2" type="ORF">V8G54_013853</name>
</gene>
<sequence length="394" mass="45625">MAAEEGDMQSLFGMKDRLRVMVTTQKAFHTRKEVAREKASHGKTFGNKKWLNISAEFLYIIQKCGVNDCREWWIIIHVAGYGFPSQVDSQGASLFLKDVFKRYISERIQRLKAQLSSWHQSPVFILAPKPSYHPGTKAQLSSCHQSPVIILAPKKKAQSSSWHQSPPSYHSGTKTQLSCWHRSPVIMLAPKPSYHPGTKAQFSSWHEKKRAQLSFWHQSPVIILAPKPSFHPSTEEKIFTRQNPQGCYTIYQVRLEPPLATSNALQTEANTIGRPTPLSLGRGNTEVDPKEEYQVTIFENDKLSEGEKNEEKEEEVRKREKKKRSYAKTLPHQKKYHGKEKKFKCFIEILKKLEIKVLMIDTWKHVLGVLNFMKKFSRKKRKKRISSEKQFNTY</sequence>
<dbReference type="Proteomes" id="UP001374535">
    <property type="component" value="Chromosome 5"/>
</dbReference>
<protein>
    <submittedName>
        <fullName evidence="2">Uncharacterized protein</fullName>
    </submittedName>
</protein>
<feature type="region of interest" description="Disordered" evidence="1">
    <location>
        <begin position="304"/>
        <end position="333"/>
    </location>
</feature>
<organism evidence="2 3">
    <name type="scientific">Vigna mungo</name>
    <name type="common">Black gram</name>
    <name type="synonym">Phaseolus mungo</name>
    <dbReference type="NCBI Taxonomy" id="3915"/>
    <lineage>
        <taxon>Eukaryota</taxon>
        <taxon>Viridiplantae</taxon>
        <taxon>Streptophyta</taxon>
        <taxon>Embryophyta</taxon>
        <taxon>Tracheophyta</taxon>
        <taxon>Spermatophyta</taxon>
        <taxon>Magnoliopsida</taxon>
        <taxon>eudicotyledons</taxon>
        <taxon>Gunneridae</taxon>
        <taxon>Pentapetalae</taxon>
        <taxon>rosids</taxon>
        <taxon>fabids</taxon>
        <taxon>Fabales</taxon>
        <taxon>Fabaceae</taxon>
        <taxon>Papilionoideae</taxon>
        <taxon>50 kb inversion clade</taxon>
        <taxon>NPAAA clade</taxon>
        <taxon>indigoferoid/millettioid clade</taxon>
        <taxon>Phaseoleae</taxon>
        <taxon>Vigna</taxon>
    </lineage>
</organism>
<feature type="compositionally biased region" description="Basic and acidic residues" evidence="1">
    <location>
        <begin position="304"/>
        <end position="318"/>
    </location>
</feature>
<reference evidence="2 3" key="1">
    <citation type="journal article" date="2023" name="Life. Sci Alliance">
        <title>Evolutionary insights into 3D genome organization and epigenetic landscape of Vigna mungo.</title>
        <authorList>
            <person name="Junaid A."/>
            <person name="Singh B."/>
            <person name="Bhatia S."/>
        </authorList>
    </citation>
    <scope>NUCLEOTIDE SEQUENCE [LARGE SCALE GENOMIC DNA]</scope>
    <source>
        <strain evidence="2">Urdbean</strain>
    </source>
</reference>